<dbReference type="Pfam" id="PF11927">
    <property type="entry name" value="HODM_asu-like"/>
    <property type="match status" value="1"/>
</dbReference>
<dbReference type="EMBL" id="WIBF01000001">
    <property type="protein sequence ID" value="MQQ06883.1"/>
    <property type="molecule type" value="Genomic_DNA"/>
</dbReference>
<evidence type="ECO:0000313" key="2">
    <source>
        <dbReference type="Proteomes" id="UP000444174"/>
    </source>
</evidence>
<sequence>MTMILQKTLPYDPFAPKPLPGIMPLKSEDWLKQDDCAAAQIDLRQRLIEERAQDVLALAPAAMEAAQELLEHVAAQLFPGQDDVVSVSDGTSVQLDYCDPMRSLGRIAQQDFCILQKPEGADEHVLTGAVLCFPASWRLADKFMRPLTQIHVPVPEYDAQIAKRVQRLFDGVQVGRPLWRFNALWYDSADLYHPDRDPVAPHLDRNQAGQFLRSELQSILRLPKTQAVVFSIHTRVLSRADALAMSRVSAEG</sequence>
<gene>
    <name evidence="1" type="ORF">GFB49_00290</name>
</gene>
<keyword evidence="2" id="KW-1185">Reference proteome</keyword>
<organism evidence="1 2">
    <name type="scientific">Tritonibacter litoralis</name>
    <dbReference type="NCBI Taxonomy" id="2662264"/>
    <lineage>
        <taxon>Bacteria</taxon>
        <taxon>Pseudomonadati</taxon>
        <taxon>Pseudomonadota</taxon>
        <taxon>Alphaproteobacteria</taxon>
        <taxon>Rhodobacterales</taxon>
        <taxon>Paracoccaceae</taxon>
        <taxon>Tritonibacter</taxon>
    </lineage>
</organism>
<name>A0A843YC30_9RHOB</name>
<dbReference type="Proteomes" id="UP000444174">
    <property type="component" value="Unassembled WGS sequence"/>
</dbReference>
<dbReference type="AlphaFoldDB" id="A0A843YC30"/>
<reference evidence="1 2" key="1">
    <citation type="submission" date="2019-10" db="EMBL/GenBank/DDBJ databases">
        <title>Epibacterium sp. nov., isolated from seawater.</title>
        <authorList>
            <person name="Zhang X."/>
            <person name="Li N."/>
        </authorList>
    </citation>
    <scope>NUCLEOTIDE SEQUENCE [LARGE SCALE GENOMIC DNA]</scope>
    <source>
        <strain evidence="1 2">SM1979</strain>
    </source>
</reference>
<proteinExistence type="predicted"/>
<protein>
    <submittedName>
        <fullName evidence="1">DUF3445 domain-containing protein</fullName>
    </submittedName>
</protein>
<accession>A0A843YC30</accession>
<dbReference type="InterPro" id="IPR021848">
    <property type="entry name" value="HODM_asu-like"/>
</dbReference>
<comment type="caution">
    <text evidence="1">The sequence shown here is derived from an EMBL/GenBank/DDBJ whole genome shotgun (WGS) entry which is preliminary data.</text>
</comment>
<evidence type="ECO:0000313" key="1">
    <source>
        <dbReference type="EMBL" id="MQQ06883.1"/>
    </source>
</evidence>